<dbReference type="Proteomes" id="UP001180840">
    <property type="component" value="Unassembled WGS sequence"/>
</dbReference>
<keyword evidence="10" id="KW-0449">Lipoprotein</keyword>
<dbReference type="EMBL" id="JAVDXZ010000001">
    <property type="protein sequence ID" value="MDR7328542.1"/>
    <property type="molecule type" value="Genomic_DNA"/>
</dbReference>
<sequence>MTTFRRRVVAVLTSAAVVLGVAVPAGAQEVGSSANSLGSSVDAAVGDLNSQFSDLSSQIQSDALNSRGQVAETVENSFDAAVAAQMITAYDQVFDLVFPGLIARDAAEATRVAQQRAAEERAAREAVAAAERQRQAEADRRNPANSPCPPQAAACVDVDGRRSWLQDNGQVTYGPVQVGPGMPGYDTPRGTFYVNRKVKDEISWEFNNAPMPYATYFTYNGIAFHQGDPNILSHGCVRMWRADAQKYFAELQIGDMVYVY</sequence>
<feature type="active site" description="Proton donor/acceptor" evidence="6">
    <location>
        <position position="225"/>
    </location>
</feature>
<evidence type="ECO:0000313" key="10">
    <source>
        <dbReference type="EMBL" id="MDR7328542.1"/>
    </source>
</evidence>
<dbReference type="PANTHER" id="PTHR30582">
    <property type="entry name" value="L,D-TRANSPEPTIDASE"/>
    <property type="match status" value="1"/>
</dbReference>
<keyword evidence="11" id="KW-1185">Reference proteome</keyword>
<dbReference type="PANTHER" id="PTHR30582:SF33">
    <property type="entry name" value="EXPORTED PROTEIN"/>
    <property type="match status" value="1"/>
</dbReference>
<gene>
    <name evidence="10" type="ORF">J2S39_000218</name>
</gene>
<proteinExistence type="predicted"/>
<feature type="domain" description="L,D-TPase catalytic" evidence="9">
    <location>
        <begin position="152"/>
        <end position="260"/>
    </location>
</feature>
<feature type="region of interest" description="Disordered" evidence="7">
    <location>
        <begin position="126"/>
        <end position="152"/>
    </location>
</feature>
<evidence type="ECO:0000256" key="2">
    <source>
        <dbReference type="ARBA" id="ARBA00022679"/>
    </source>
</evidence>
<dbReference type="InterPro" id="IPR005490">
    <property type="entry name" value="LD_TPept_cat_dom"/>
</dbReference>
<protein>
    <submittedName>
        <fullName evidence="10">Lipoprotein-anchoring transpeptidase ErfK/SrfK</fullName>
    </submittedName>
</protein>
<dbReference type="PROSITE" id="PS52029">
    <property type="entry name" value="LD_TPASE"/>
    <property type="match status" value="1"/>
</dbReference>
<dbReference type="Gene3D" id="2.40.440.10">
    <property type="entry name" value="L,D-transpeptidase catalytic domain-like"/>
    <property type="match status" value="1"/>
</dbReference>
<keyword evidence="3 6" id="KW-0133">Cell shape</keyword>
<keyword evidence="8" id="KW-0732">Signal</keyword>
<evidence type="ECO:0000256" key="4">
    <source>
        <dbReference type="ARBA" id="ARBA00022984"/>
    </source>
</evidence>
<keyword evidence="2" id="KW-0808">Transferase</keyword>
<keyword evidence="5 6" id="KW-0961">Cell wall biogenesis/degradation</keyword>
<evidence type="ECO:0000259" key="9">
    <source>
        <dbReference type="PROSITE" id="PS52029"/>
    </source>
</evidence>
<reference evidence="10" key="1">
    <citation type="submission" date="2023-07" db="EMBL/GenBank/DDBJ databases">
        <title>Sequencing the genomes of 1000 actinobacteria strains.</title>
        <authorList>
            <person name="Klenk H.-P."/>
        </authorList>
    </citation>
    <scope>NUCLEOTIDE SEQUENCE</scope>
    <source>
        <strain evidence="10">DSM 107476</strain>
    </source>
</reference>
<evidence type="ECO:0000256" key="1">
    <source>
        <dbReference type="ARBA" id="ARBA00004752"/>
    </source>
</evidence>
<evidence type="ECO:0000313" key="11">
    <source>
        <dbReference type="Proteomes" id="UP001180840"/>
    </source>
</evidence>
<dbReference type="CDD" id="cd16913">
    <property type="entry name" value="YkuD_like"/>
    <property type="match status" value="1"/>
</dbReference>
<comment type="pathway">
    <text evidence="1 6">Cell wall biogenesis; peptidoglycan biosynthesis.</text>
</comment>
<dbReference type="RefSeq" id="WP_290197428.1">
    <property type="nucleotide sequence ID" value="NZ_CP047654.1"/>
</dbReference>
<name>A0ABU1ZWD6_9CORY</name>
<feature type="signal peptide" evidence="8">
    <location>
        <begin position="1"/>
        <end position="27"/>
    </location>
</feature>
<evidence type="ECO:0000256" key="6">
    <source>
        <dbReference type="PROSITE-ProRule" id="PRU01373"/>
    </source>
</evidence>
<dbReference type="Pfam" id="PF03734">
    <property type="entry name" value="YkuD"/>
    <property type="match status" value="1"/>
</dbReference>
<feature type="active site" description="Nucleophile" evidence="6">
    <location>
        <position position="236"/>
    </location>
</feature>
<dbReference type="SUPFAM" id="SSF141523">
    <property type="entry name" value="L,D-transpeptidase catalytic domain-like"/>
    <property type="match status" value="1"/>
</dbReference>
<keyword evidence="4 6" id="KW-0573">Peptidoglycan synthesis</keyword>
<accession>A0ABU1ZWD6</accession>
<dbReference type="InterPro" id="IPR050979">
    <property type="entry name" value="LD-transpeptidase"/>
</dbReference>
<organism evidence="10 11">
    <name type="scientific">Corynebacterium guangdongense</name>
    <dbReference type="NCBI Taxonomy" id="1783348"/>
    <lineage>
        <taxon>Bacteria</taxon>
        <taxon>Bacillati</taxon>
        <taxon>Actinomycetota</taxon>
        <taxon>Actinomycetes</taxon>
        <taxon>Mycobacteriales</taxon>
        <taxon>Corynebacteriaceae</taxon>
        <taxon>Corynebacterium</taxon>
    </lineage>
</organism>
<comment type="caution">
    <text evidence="10">The sequence shown here is derived from an EMBL/GenBank/DDBJ whole genome shotgun (WGS) entry which is preliminary data.</text>
</comment>
<feature type="compositionally biased region" description="Basic and acidic residues" evidence="7">
    <location>
        <begin position="131"/>
        <end position="142"/>
    </location>
</feature>
<dbReference type="InterPro" id="IPR038063">
    <property type="entry name" value="Transpep_catalytic_dom"/>
</dbReference>
<feature type="chain" id="PRO_5047336559" evidence="8">
    <location>
        <begin position="28"/>
        <end position="260"/>
    </location>
</feature>
<evidence type="ECO:0000256" key="5">
    <source>
        <dbReference type="ARBA" id="ARBA00023316"/>
    </source>
</evidence>
<evidence type="ECO:0000256" key="3">
    <source>
        <dbReference type="ARBA" id="ARBA00022960"/>
    </source>
</evidence>
<evidence type="ECO:0000256" key="8">
    <source>
        <dbReference type="SAM" id="SignalP"/>
    </source>
</evidence>
<evidence type="ECO:0000256" key="7">
    <source>
        <dbReference type="SAM" id="MobiDB-lite"/>
    </source>
</evidence>